<dbReference type="Pfam" id="PF22617">
    <property type="entry name" value="HCS_D2"/>
    <property type="match status" value="1"/>
</dbReference>
<feature type="domain" description="Pyruvate carboxyltransferase" evidence="4">
    <location>
        <begin position="5"/>
        <end position="256"/>
    </location>
</feature>
<dbReference type="NCBIfam" id="TIGR02660">
    <property type="entry name" value="nifV_homocitr"/>
    <property type="match status" value="1"/>
</dbReference>
<dbReference type="AlphaFoldDB" id="A0A1F4RE10"/>
<dbReference type="CDD" id="cd07939">
    <property type="entry name" value="DRE_TIM_NifV"/>
    <property type="match status" value="1"/>
</dbReference>
<accession>A0A1F4RE10</accession>
<proteinExistence type="inferred from homology"/>
<sequence>MLKDIKIVDTTLRDGEQTAGVVFTPEEKLKIATLLSEAGVYQLEVGVPAMGGSEIEAIKGIVKAGLKASIMGWNRAVTTDIDASIQCGLDAVAISISISDVHIKEKLGKDRAWVLDTVTRAVNYAKSHGLYVSANAEDASRCDPSFLIQFIKTVQDAGADRLRYCDTTGSLDPLSTYEKIDAIIKLTGLPVEIHTHNDFGMASGITLAALEAGATFASVTVNGLGERAGNAALEEVVMALKYLKNYDTGFDVGKIKEISEYVAKASGREISPNKPIVGKNLFLHEAGIIADAILKQPGTYDIFAPEVVGGIRQLLVGKHSGRRSIIAKFSEYGIKINEAVSGKILERVRELAVEAKRPLFDKELMQIYYEIVGYPKK</sequence>
<dbReference type="GO" id="GO:0004410">
    <property type="term" value="F:homocitrate synthase activity"/>
    <property type="evidence" value="ECO:0007669"/>
    <property type="project" value="UniProtKB-UniRule"/>
</dbReference>
<dbReference type="InterPro" id="IPR013477">
    <property type="entry name" value="NifV/FrbC"/>
</dbReference>
<dbReference type="Proteomes" id="UP000176938">
    <property type="component" value="Unassembled WGS sequence"/>
</dbReference>
<dbReference type="InterPro" id="IPR054691">
    <property type="entry name" value="LeuA/HCS_post-cat"/>
</dbReference>
<evidence type="ECO:0000313" key="5">
    <source>
        <dbReference type="EMBL" id="OGC06356.1"/>
    </source>
</evidence>
<dbReference type="Pfam" id="PF00682">
    <property type="entry name" value="HMGL-like"/>
    <property type="match status" value="1"/>
</dbReference>
<dbReference type="InterPro" id="IPR002034">
    <property type="entry name" value="AIPM/Hcit_synth_CS"/>
</dbReference>
<evidence type="ECO:0000259" key="4">
    <source>
        <dbReference type="PROSITE" id="PS50991"/>
    </source>
</evidence>
<dbReference type="PROSITE" id="PS00815">
    <property type="entry name" value="AIPM_HOMOCIT_SYNTH_1"/>
    <property type="match status" value="1"/>
</dbReference>
<comment type="caution">
    <text evidence="5">The sequence shown here is derived from an EMBL/GenBank/DDBJ whole genome shotgun (WGS) entry which is preliminary data.</text>
</comment>
<dbReference type="GO" id="GO:0009399">
    <property type="term" value="P:nitrogen fixation"/>
    <property type="evidence" value="ECO:0007669"/>
    <property type="project" value="UniProtKB-UniRule"/>
</dbReference>
<dbReference type="EC" id="2.3.3.14" evidence="3"/>
<gene>
    <name evidence="5" type="ORF">A3H38_05250</name>
</gene>
<organism evidence="5 6">
    <name type="scientific">candidate division WOR-1 bacterium RIFCSPLOWO2_02_FULL_46_20</name>
    <dbReference type="NCBI Taxonomy" id="1802567"/>
    <lineage>
        <taxon>Bacteria</taxon>
        <taxon>Bacillati</taxon>
        <taxon>Saganbacteria</taxon>
    </lineage>
</organism>
<dbReference type="Gene3D" id="1.10.238.260">
    <property type="match status" value="1"/>
</dbReference>
<dbReference type="InterPro" id="IPR000891">
    <property type="entry name" value="PYR_CT"/>
</dbReference>
<comment type="similarity">
    <text evidence="2">Belongs to the alpha-IPM synthase/homocitrate synthase family.</text>
</comment>
<keyword evidence="3" id="KW-0535">Nitrogen fixation</keyword>
<name>A0A1F4RE10_UNCSA</name>
<dbReference type="PROSITE" id="PS00816">
    <property type="entry name" value="AIPM_HOMOCIT_SYNTH_2"/>
    <property type="match status" value="1"/>
</dbReference>
<dbReference type="PANTHER" id="PTHR42880">
    <property type="entry name" value="HOMOCITRATE SYNTHASE"/>
    <property type="match status" value="1"/>
</dbReference>
<protein>
    <recommendedName>
        <fullName evidence="3">Homocitrate synthase</fullName>
        <ecNumber evidence="3">2.3.3.14</ecNumber>
    </recommendedName>
</protein>
<dbReference type="EMBL" id="METP01000021">
    <property type="protein sequence ID" value="OGC06356.1"/>
    <property type="molecule type" value="Genomic_DNA"/>
</dbReference>
<keyword evidence="1 2" id="KW-0808">Transferase</keyword>
<evidence type="ECO:0000256" key="3">
    <source>
        <dbReference type="RuleBase" id="RU367143"/>
    </source>
</evidence>
<evidence type="ECO:0000313" key="6">
    <source>
        <dbReference type="Proteomes" id="UP000176938"/>
    </source>
</evidence>
<dbReference type="GO" id="GO:0019752">
    <property type="term" value="P:carboxylic acid metabolic process"/>
    <property type="evidence" value="ECO:0007669"/>
    <property type="project" value="UniProtKB-UniRule"/>
</dbReference>
<dbReference type="SUPFAM" id="SSF51569">
    <property type="entry name" value="Aldolase"/>
    <property type="match status" value="1"/>
</dbReference>
<dbReference type="InterPro" id="IPR013785">
    <property type="entry name" value="Aldolase_TIM"/>
</dbReference>
<evidence type="ECO:0000256" key="2">
    <source>
        <dbReference type="RuleBase" id="RU003523"/>
    </source>
</evidence>
<dbReference type="PANTHER" id="PTHR42880:SF1">
    <property type="entry name" value="ISOPROPYLMALATE_HOMOCITRATE_CITRAMALATE SYNTHASE FAMILY PROTEIN"/>
    <property type="match status" value="1"/>
</dbReference>
<evidence type="ECO:0000256" key="1">
    <source>
        <dbReference type="ARBA" id="ARBA00022679"/>
    </source>
</evidence>
<reference evidence="5 6" key="1">
    <citation type="journal article" date="2016" name="Nat. Commun.">
        <title>Thousands of microbial genomes shed light on interconnected biogeochemical processes in an aquifer system.</title>
        <authorList>
            <person name="Anantharaman K."/>
            <person name="Brown C.T."/>
            <person name="Hug L.A."/>
            <person name="Sharon I."/>
            <person name="Castelle C.J."/>
            <person name="Probst A.J."/>
            <person name="Thomas B.C."/>
            <person name="Singh A."/>
            <person name="Wilkins M.J."/>
            <person name="Karaoz U."/>
            <person name="Brodie E.L."/>
            <person name="Williams K.H."/>
            <person name="Hubbard S.S."/>
            <person name="Banfield J.F."/>
        </authorList>
    </citation>
    <scope>NUCLEOTIDE SEQUENCE [LARGE SCALE GENOMIC DNA]</scope>
</reference>
<dbReference type="Gene3D" id="3.20.20.70">
    <property type="entry name" value="Aldolase class I"/>
    <property type="match status" value="1"/>
</dbReference>
<dbReference type="PROSITE" id="PS50991">
    <property type="entry name" value="PYR_CT"/>
    <property type="match status" value="1"/>
</dbReference>
<comment type="catalytic activity">
    <reaction evidence="3">
        <text>acetyl-CoA + 2-oxoglutarate + H2O = (2R)-homocitrate + CoA + H(+)</text>
        <dbReference type="Rhea" id="RHEA:12929"/>
        <dbReference type="ChEBI" id="CHEBI:15377"/>
        <dbReference type="ChEBI" id="CHEBI:15378"/>
        <dbReference type="ChEBI" id="CHEBI:16810"/>
        <dbReference type="ChEBI" id="CHEBI:57287"/>
        <dbReference type="ChEBI" id="CHEBI:57288"/>
        <dbReference type="ChEBI" id="CHEBI:58884"/>
        <dbReference type="EC" id="2.3.3.14"/>
    </reaction>
</comment>
<comment type="function">
    <text evidence="3">This protein is a Fe-Mo-cofactor biosynthetic component.</text>
</comment>